<name>A0A0A9BVV8_ARUDO</name>
<sequence length="128" mass="14841">MICLFANSFGDNFNCGLVLSADWLCIVTKHTCLIDVIQAKNSPSRMILYFVATNRLNKFRFTISCFRISLCSTIYTKLLKKWIFPCCMSLLVVNPFWYCLVSDCQCSVTWNVYCGFGLVRSHCLFFFF</sequence>
<dbReference type="EMBL" id="GBRH01232585">
    <property type="protein sequence ID" value="JAD65310.1"/>
    <property type="molecule type" value="Transcribed_RNA"/>
</dbReference>
<evidence type="ECO:0000313" key="1">
    <source>
        <dbReference type="EMBL" id="JAD65310.1"/>
    </source>
</evidence>
<organism evidence="1">
    <name type="scientific">Arundo donax</name>
    <name type="common">Giant reed</name>
    <name type="synonym">Donax arundinaceus</name>
    <dbReference type="NCBI Taxonomy" id="35708"/>
    <lineage>
        <taxon>Eukaryota</taxon>
        <taxon>Viridiplantae</taxon>
        <taxon>Streptophyta</taxon>
        <taxon>Embryophyta</taxon>
        <taxon>Tracheophyta</taxon>
        <taxon>Spermatophyta</taxon>
        <taxon>Magnoliopsida</taxon>
        <taxon>Liliopsida</taxon>
        <taxon>Poales</taxon>
        <taxon>Poaceae</taxon>
        <taxon>PACMAD clade</taxon>
        <taxon>Arundinoideae</taxon>
        <taxon>Arundineae</taxon>
        <taxon>Arundo</taxon>
    </lineage>
</organism>
<proteinExistence type="predicted"/>
<reference evidence="1" key="2">
    <citation type="journal article" date="2015" name="Data Brief">
        <title>Shoot transcriptome of the giant reed, Arundo donax.</title>
        <authorList>
            <person name="Barrero R.A."/>
            <person name="Guerrero F.D."/>
            <person name="Moolhuijzen P."/>
            <person name="Goolsby J.A."/>
            <person name="Tidwell J."/>
            <person name="Bellgard S.E."/>
            <person name="Bellgard M.I."/>
        </authorList>
    </citation>
    <scope>NUCLEOTIDE SEQUENCE</scope>
    <source>
        <tissue evidence="1">Shoot tissue taken approximately 20 cm above the soil surface</tissue>
    </source>
</reference>
<protein>
    <submittedName>
        <fullName evidence="1">Uncharacterized protein</fullName>
    </submittedName>
</protein>
<reference evidence="1" key="1">
    <citation type="submission" date="2014-09" db="EMBL/GenBank/DDBJ databases">
        <authorList>
            <person name="Magalhaes I.L.F."/>
            <person name="Oliveira U."/>
            <person name="Santos F.R."/>
            <person name="Vidigal T.H.D.A."/>
            <person name="Brescovit A.D."/>
            <person name="Santos A.J."/>
        </authorList>
    </citation>
    <scope>NUCLEOTIDE SEQUENCE</scope>
    <source>
        <tissue evidence="1">Shoot tissue taken approximately 20 cm above the soil surface</tissue>
    </source>
</reference>
<accession>A0A0A9BVV8</accession>
<dbReference type="AlphaFoldDB" id="A0A0A9BVV8"/>